<proteinExistence type="inferred from homology"/>
<dbReference type="SUPFAM" id="SSF51971">
    <property type="entry name" value="Nucleotide-binding domain"/>
    <property type="match status" value="1"/>
</dbReference>
<dbReference type="GO" id="GO:0004497">
    <property type="term" value="F:monooxygenase activity"/>
    <property type="evidence" value="ECO:0007669"/>
    <property type="project" value="UniProtKB-KW"/>
</dbReference>
<feature type="transmembrane region" description="Helical" evidence="4">
    <location>
        <begin position="20"/>
        <end position="39"/>
    </location>
</feature>
<keyword evidence="4" id="KW-0472">Membrane</keyword>
<dbReference type="InterPro" id="IPR050493">
    <property type="entry name" value="FAD-dep_Monooxygenase_BioMet"/>
</dbReference>
<dbReference type="Gene3D" id="3.50.50.60">
    <property type="entry name" value="FAD/NAD(P)-binding domain"/>
    <property type="match status" value="1"/>
</dbReference>
<dbReference type="PANTHER" id="PTHR13789">
    <property type="entry name" value="MONOOXYGENASE"/>
    <property type="match status" value="1"/>
</dbReference>
<keyword evidence="6" id="KW-1185">Reference proteome</keyword>
<keyword evidence="3" id="KW-0503">Monooxygenase</keyword>
<comment type="caution">
    <text evidence="5">The sequence shown here is derived from an EMBL/GenBank/DDBJ whole genome shotgun (WGS) entry which is preliminary data.</text>
</comment>
<evidence type="ECO:0000256" key="2">
    <source>
        <dbReference type="ARBA" id="ARBA00023002"/>
    </source>
</evidence>
<evidence type="ECO:0000313" key="6">
    <source>
        <dbReference type="Proteomes" id="UP001215598"/>
    </source>
</evidence>
<reference evidence="5" key="1">
    <citation type="submission" date="2023-03" db="EMBL/GenBank/DDBJ databases">
        <title>Massive genome expansion in bonnet fungi (Mycena s.s.) driven by repeated elements and novel gene families across ecological guilds.</title>
        <authorList>
            <consortium name="Lawrence Berkeley National Laboratory"/>
            <person name="Harder C.B."/>
            <person name="Miyauchi S."/>
            <person name="Viragh M."/>
            <person name="Kuo A."/>
            <person name="Thoen E."/>
            <person name="Andreopoulos B."/>
            <person name="Lu D."/>
            <person name="Skrede I."/>
            <person name="Drula E."/>
            <person name="Henrissat B."/>
            <person name="Morin E."/>
            <person name="Kohler A."/>
            <person name="Barry K."/>
            <person name="LaButti K."/>
            <person name="Morin E."/>
            <person name="Salamov A."/>
            <person name="Lipzen A."/>
            <person name="Mereny Z."/>
            <person name="Hegedus B."/>
            <person name="Baldrian P."/>
            <person name="Stursova M."/>
            <person name="Weitz H."/>
            <person name="Taylor A."/>
            <person name="Grigoriev I.V."/>
            <person name="Nagy L.G."/>
            <person name="Martin F."/>
            <person name="Kauserud H."/>
        </authorList>
    </citation>
    <scope>NUCLEOTIDE SEQUENCE</scope>
    <source>
        <strain evidence="5">CBHHK182m</strain>
    </source>
</reference>
<dbReference type="Proteomes" id="UP001215598">
    <property type="component" value="Unassembled WGS sequence"/>
</dbReference>
<comment type="similarity">
    <text evidence="1">Belongs to the paxM FAD-dependent monooxygenase family.</text>
</comment>
<evidence type="ECO:0000256" key="4">
    <source>
        <dbReference type="SAM" id="Phobius"/>
    </source>
</evidence>
<keyword evidence="4" id="KW-0812">Transmembrane</keyword>
<evidence type="ECO:0000256" key="1">
    <source>
        <dbReference type="ARBA" id="ARBA00007992"/>
    </source>
</evidence>
<dbReference type="InterPro" id="IPR036188">
    <property type="entry name" value="FAD/NAD-bd_sf"/>
</dbReference>
<keyword evidence="2" id="KW-0560">Oxidoreductase</keyword>
<evidence type="ECO:0000313" key="5">
    <source>
        <dbReference type="EMBL" id="KAJ7784210.1"/>
    </source>
</evidence>
<dbReference type="EMBL" id="JARKIB010000002">
    <property type="protein sequence ID" value="KAJ7784210.1"/>
    <property type="molecule type" value="Genomic_DNA"/>
</dbReference>
<dbReference type="AlphaFoldDB" id="A0AAD7KEY9"/>
<name>A0AAD7KEY9_9AGAR</name>
<feature type="non-terminal residue" evidence="5">
    <location>
        <position position="1"/>
    </location>
</feature>
<keyword evidence="4" id="KW-1133">Transmembrane helix</keyword>
<sequence>MVLLALNPHTMTTSNDPIRPLNITIVGAGIAGLTAAVALRKNGHLVQIFETSEIKTEIGACTGCTAKLIEGSQPSWRSPRELERSAIPRGI</sequence>
<dbReference type="Pfam" id="PF13450">
    <property type="entry name" value="NAD_binding_8"/>
    <property type="match status" value="1"/>
</dbReference>
<dbReference type="PANTHER" id="PTHR13789:SF314">
    <property type="entry name" value="FAD-BINDING DOMAIN-CONTAINING PROTEIN"/>
    <property type="match status" value="1"/>
</dbReference>
<gene>
    <name evidence="5" type="ORF">B0H16DRAFT_1491713</name>
</gene>
<protein>
    <submittedName>
        <fullName evidence="5">Uncharacterized protein</fullName>
    </submittedName>
</protein>
<accession>A0AAD7KEY9</accession>
<organism evidence="5 6">
    <name type="scientific">Mycena metata</name>
    <dbReference type="NCBI Taxonomy" id="1033252"/>
    <lineage>
        <taxon>Eukaryota</taxon>
        <taxon>Fungi</taxon>
        <taxon>Dikarya</taxon>
        <taxon>Basidiomycota</taxon>
        <taxon>Agaricomycotina</taxon>
        <taxon>Agaricomycetes</taxon>
        <taxon>Agaricomycetidae</taxon>
        <taxon>Agaricales</taxon>
        <taxon>Marasmiineae</taxon>
        <taxon>Mycenaceae</taxon>
        <taxon>Mycena</taxon>
    </lineage>
</organism>
<evidence type="ECO:0000256" key="3">
    <source>
        <dbReference type="ARBA" id="ARBA00023033"/>
    </source>
</evidence>